<feature type="signal peptide" evidence="1">
    <location>
        <begin position="1"/>
        <end position="19"/>
    </location>
</feature>
<reference evidence="2" key="1">
    <citation type="submission" date="2022-10" db="EMBL/GenBank/DDBJ databases">
        <authorList>
            <person name="Boutroux M."/>
        </authorList>
    </citation>
    <scope>NUCLEOTIDE SEQUENCE</scope>
    <source>
        <strain evidence="2">51.81</strain>
    </source>
</reference>
<evidence type="ECO:0000313" key="2">
    <source>
        <dbReference type="EMBL" id="MDD9327735.1"/>
    </source>
</evidence>
<evidence type="ECO:0000256" key="1">
    <source>
        <dbReference type="SAM" id="SignalP"/>
    </source>
</evidence>
<evidence type="ECO:0000313" key="3">
    <source>
        <dbReference type="EMBL" id="WWY02886.1"/>
    </source>
</evidence>
<dbReference type="InterPro" id="IPR007410">
    <property type="entry name" value="LpqE-like"/>
</dbReference>
<dbReference type="InterPro" id="IPR036182">
    <property type="entry name" value="PCuAC_sf"/>
</dbReference>
<keyword evidence="1" id="KW-0732">Signal</keyword>
<sequence length="157" mass="16591">MKKTGLALLLAAVCQGVFAAGIEADDVWARATVQGMSMGGVFMKLENDSGRDDVLLGGSTPLAERVEVHNHVNDNGVMRMRRVEGGLPLKNGAGAVLKPGSYHIMLMGLKQPLDAGQKFPLTLEFQTAQPKTVTVTVKANHEGMPAGHQGGHQAGKH</sequence>
<dbReference type="EMBL" id="CP146598">
    <property type="protein sequence ID" value="WWY02886.1"/>
    <property type="molecule type" value="Genomic_DNA"/>
</dbReference>
<dbReference type="AlphaFoldDB" id="A0A9X4E2W4"/>
<feature type="chain" id="PRO_5042786782" evidence="1">
    <location>
        <begin position="20"/>
        <end position="157"/>
    </location>
</feature>
<name>A0A9X4E2W4_9NEIS</name>
<dbReference type="PANTHER" id="PTHR36302">
    <property type="entry name" value="BLR7088 PROTEIN"/>
    <property type="match status" value="1"/>
</dbReference>
<dbReference type="SUPFAM" id="SSF110087">
    <property type="entry name" value="DR1885-like metal-binding protein"/>
    <property type="match status" value="1"/>
</dbReference>
<evidence type="ECO:0000313" key="4">
    <source>
        <dbReference type="Proteomes" id="UP001149607"/>
    </source>
</evidence>
<dbReference type="InterPro" id="IPR058248">
    <property type="entry name" value="Lxx211020-like"/>
</dbReference>
<dbReference type="PANTHER" id="PTHR36302:SF1">
    <property type="entry name" value="COPPER CHAPERONE PCU(A)C"/>
    <property type="match status" value="1"/>
</dbReference>
<dbReference type="Gene3D" id="2.60.40.1890">
    <property type="entry name" value="PCu(A)C copper chaperone"/>
    <property type="match status" value="1"/>
</dbReference>
<keyword evidence="4" id="KW-1185">Reference proteome</keyword>
<reference evidence="3" key="2">
    <citation type="submission" date="2024-02" db="EMBL/GenBank/DDBJ databases">
        <title>Neisseria leonii sp. nov.</title>
        <authorList>
            <person name="Boutroux M."/>
            <person name="Favre-Rochex S."/>
            <person name="Gorgette O."/>
            <person name="Touak G."/>
            <person name="Muhle E."/>
            <person name="Chesneau O."/>
            <person name="Clermont D."/>
            <person name="Rahi P."/>
        </authorList>
    </citation>
    <scope>NUCLEOTIDE SEQUENCE</scope>
    <source>
        <strain evidence="3">51.81</strain>
    </source>
</reference>
<dbReference type="Pfam" id="PF04314">
    <property type="entry name" value="PCuAC"/>
    <property type="match status" value="1"/>
</dbReference>
<protein>
    <submittedName>
        <fullName evidence="2">Copper chaperone PCu(A)C</fullName>
    </submittedName>
</protein>
<dbReference type="RefSeq" id="WP_274570607.1">
    <property type="nucleotide sequence ID" value="NZ_CP145606.1"/>
</dbReference>
<organism evidence="2">
    <name type="scientific">Neisseria leonii</name>
    <dbReference type="NCBI Taxonomy" id="2995413"/>
    <lineage>
        <taxon>Bacteria</taxon>
        <taxon>Pseudomonadati</taxon>
        <taxon>Pseudomonadota</taxon>
        <taxon>Betaproteobacteria</taxon>
        <taxon>Neisseriales</taxon>
        <taxon>Neisseriaceae</taxon>
        <taxon>Neisseria</taxon>
    </lineage>
</organism>
<accession>A0A9X4E2W4</accession>
<dbReference type="Proteomes" id="UP001149607">
    <property type="component" value="Chromosome"/>
</dbReference>
<dbReference type="EMBL" id="JAPQFL010000002">
    <property type="protein sequence ID" value="MDD9327735.1"/>
    <property type="molecule type" value="Genomic_DNA"/>
</dbReference>
<gene>
    <name evidence="2" type="ORF">ORY91_001146</name>
    <name evidence="3" type="ORF">V9W64_09350</name>
</gene>
<proteinExistence type="predicted"/>